<evidence type="ECO:0000256" key="5">
    <source>
        <dbReference type="ARBA" id="ARBA00023136"/>
    </source>
</evidence>
<reference evidence="7" key="1">
    <citation type="submission" date="2016-10" db="EMBL/GenBank/DDBJ databases">
        <authorList>
            <person name="Benchimol M."/>
            <person name="Almeida L.G."/>
            <person name="Vasconcelos A.T."/>
            <person name="Perreira-Neves A."/>
            <person name="Rosa I.A."/>
            <person name="Tasca T."/>
            <person name="Bogo M.R."/>
            <person name="de Souza W."/>
        </authorList>
    </citation>
    <scope>NUCLEOTIDE SEQUENCE [LARGE SCALE GENOMIC DNA]</scope>
    <source>
        <strain evidence="7">K</strain>
    </source>
</reference>
<accession>A0A1J4J746</accession>
<organism evidence="7 8">
    <name type="scientific">Tritrichomonas foetus</name>
    <dbReference type="NCBI Taxonomy" id="1144522"/>
    <lineage>
        <taxon>Eukaryota</taxon>
        <taxon>Metamonada</taxon>
        <taxon>Parabasalia</taxon>
        <taxon>Tritrichomonadida</taxon>
        <taxon>Tritrichomonadidae</taxon>
        <taxon>Tritrichomonas</taxon>
    </lineage>
</organism>
<dbReference type="VEuPathDB" id="TrichDB:TRFO_38750"/>
<dbReference type="SUPFAM" id="SSF48371">
    <property type="entry name" value="ARM repeat"/>
    <property type="match status" value="1"/>
</dbReference>
<dbReference type="InterPro" id="IPR026739">
    <property type="entry name" value="AP_beta"/>
</dbReference>
<gene>
    <name evidence="7" type="ORF">TRFO_38750</name>
</gene>
<dbReference type="GeneID" id="94846941"/>
<evidence type="ECO:0000259" key="6">
    <source>
        <dbReference type="Pfam" id="PF01602"/>
    </source>
</evidence>
<keyword evidence="8" id="KW-1185">Reference proteome</keyword>
<keyword evidence="5" id="KW-0472">Membrane</keyword>
<evidence type="ECO:0000256" key="3">
    <source>
        <dbReference type="ARBA" id="ARBA00022448"/>
    </source>
</evidence>
<dbReference type="Gene3D" id="1.25.10.10">
    <property type="entry name" value="Leucine-rich Repeat Variant"/>
    <property type="match status" value="1"/>
</dbReference>
<sequence length="870" mass="98548">MDDSLEIDAKEEIPVLRNSLDSNNASLRQKAVKRVLALVRIGETSVSSLFTSMLRCVHTEDIQLKKLIYIYLVNFATSEPEQAIMAVNCFIKDSENPNPIIRALAVRTMCRIKLETVAEYMVLPLKKSLSDENPYVRKTAALAVAKIYSVIPETVETAGILTKLLTLISDENPMVISNAATALFEINDMRTTPIFVLNEVNVSPILSSIGNCSEWIQIQLLDILGHYSPATDQEATFLIDRLIPLMKSSNPAVVVGAFRCVFTFMDNDKRNHGEIFKMMLPPLITLIGKADSEVCFVILKMISLFVTKYPKSLQNNVRLFFCRYFDSCYIKIEKLNIIVALTSPMNVTLVIAELEEYVNDADILFVRKTIESLGKLALKLSVASRRIVEVLVKIVESKTSDYAIQESIIVFCDILRSFPGEFESIIGKLLNCYEIISSDPRAKAAAVWMIGEFCDIVEKPDLIIDPFLDNFKEEPTEVQIQILTSVVKIYLNYGDSNKDQLQFILEEATKSDTVLPDVKNRALIYWRLLTIDKESAKEIIIRRNILTNQNIQNNNNKCSWDFGQNEFDETVFEVLMQNSGKVSNVFRILPEDFIQSQLFKPEIENNDLFSQNDANFSNSFTNNTAKENNGILGSHHELNLRNWRKAIIENDNNIIDIFIDMEDFSLFLKVVCKTSSQKFDSFAVAIDRNVLGLGLSNPPTFPVSLEFGESFETRIQLAYNASLVLNEGTHTYLRGALRISSEKTVIFSAPIDITSFTSHFEYEFGRPQYDSMWSELPELDVTIVENRIAEKAVLSGRGILTIDDETNFESAKRFVFMLPGDLVYLAKAEEVMNEYGTKNVNVQIRGNQTLFSLLKENATLMFCNEDKLIL</sequence>
<evidence type="ECO:0000256" key="1">
    <source>
        <dbReference type="ARBA" id="ARBA00004308"/>
    </source>
</evidence>
<dbReference type="GO" id="GO:0030117">
    <property type="term" value="C:membrane coat"/>
    <property type="evidence" value="ECO:0007669"/>
    <property type="project" value="InterPro"/>
</dbReference>
<keyword evidence="3" id="KW-0813">Transport</keyword>
<dbReference type="GO" id="GO:0006886">
    <property type="term" value="P:intracellular protein transport"/>
    <property type="evidence" value="ECO:0007669"/>
    <property type="project" value="InterPro"/>
</dbReference>
<dbReference type="InterPro" id="IPR013041">
    <property type="entry name" value="Clathrin_app_Ig-like_sf"/>
</dbReference>
<evidence type="ECO:0000313" key="7">
    <source>
        <dbReference type="EMBL" id="OHS95058.1"/>
    </source>
</evidence>
<evidence type="ECO:0000256" key="2">
    <source>
        <dbReference type="ARBA" id="ARBA00006613"/>
    </source>
</evidence>
<dbReference type="EMBL" id="MLAK01001268">
    <property type="protein sequence ID" value="OHS95058.1"/>
    <property type="molecule type" value="Genomic_DNA"/>
</dbReference>
<dbReference type="RefSeq" id="XP_068348195.1">
    <property type="nucleotide sequence ID" value="XM_068512237.1"/>
</dbReference>
<dbReference type="OrthoDB" id="10254310at2759"/>
<dbReference type="Proteomes" id="UP000179807">
    <property type="component" value="Unassembled WGS sequence"/>
</dbReference>
<protein>
    <submittedName>
        <fullName evidence="7">Adaptin N terminal region family protein</fullName>
    </submittedName>
</protein>
<evidence type="ECO:0000256" key="4">
    <source>
        <dbReference type="ARBA" id="ARBA00022927"/>
    </source>
</evidence>
<dbReference type="AlphaFoldDB" id="A0A1J4J746"/>
<dbReference type="InterPro" id="IPR002553">
    <property type="entry name" value="Clathrin/coatomer_adapt-like_N"/>
</dbReference>
<proteinExistence type="inferred from homology"/>
<dbReference type="InterPro" id="IPR011989">
    <property type="entry name" value="ARM-like"/>
</dbReference>
<dbReference type="SUPFAM" id="SSF49348">
    <property type="entry name" value="Clathrin adaptor appendage domain"/>
    <property type="match status" value="1"/>
</dbReference>
<dbReference type="PANTHER" id="PTHR11134">
    <property type="entry name" value="ADAPTOR COMPLEX SUBUNIT BETA FAMILY MEMBER"/>
    <property type="match status" value="1"/>
</dbReference>
<dbReference type="Pfam" id="PF01602">
    <property type="entry name" value="Adaptin_N"/>
    <property type="match status" value="1"/>
</dbReference>
<feature type="domain" description="Clathrin/coatomer adaptor adaptin-like N-terminal" evidence="6">
    <location>
        <begin position="15"/>
        <end position="530"/>
    </location>
</feature>
<name>A0A1J4J746_9EUKA</name>
<comment type="similarity">
    <text evidence="2">Belongs to the adaptor complexes large subunit family.</text>
</comment>
<comment type="subcellular location">
    <subcellularLocation>
        <location evidence="1">Endomembrane system</location>
    </subcellularLocation>
</comment>
<dbReference type="GO" id="GO:0016192">
    <property type="term" value="P:vesicle-mediated transport"/>
    <property type="evidence" value="ECO:0007669"/>
    <property type="project" value="InterPro"/>
</dbReference>
<keyword evidence="4" id="KW-0653">Protein transport</keyword>
<dbReference type="InterPro" id="IPR016024">
    <property type="entry name" value="ARM-type_fold"/>
</dbReference>
<dbReference type="GO" id="GO:0012505">
    <property type="term" value="C:endomembrane system"/>
    <property type="evidence" value="ECO:0007669"/>
    <property type="project" value="UniProtKB-SubCell"/>
</dbReference>
<comment type="caution">
    <text evidence="7">The sequence shown here is derived from an EMBL/GenBank/DDBJ whole genome shotgun (WGS) entry which is preliminary data.</text>
</comment>
<evidence type="ECO:0000313" key="8">
    <source>
        <dbReference type="Proteomes" id="UP000179807"/>
    </source>
</evidence>